<reference evidence="1" key="1">
    <citation type="submission" date="2023-01" db="EMBL/GenBank/DDBJ databases">
        <title>Colletotrichum chrysophilum M932 genome sequence.</title>
        <authorList>
            <person name="Baroncelli R."/>
        </authorList>
    </citation>
    <scope>NUCLEOTIDE SEQUENCE</scope>
    <source>
        <strain evidence="1">M932</strain>
    </source>
</reference>
<dbReference type="EMBL" id="JAQOWY010000017">
    <property type="protein sequence ID" value="KAK1855742.1"/>
    <property type="molecule type" value="Genomic_DNA"/>
</dbReference>
<evidence type="ECO:0008006" key="3">
    <source>
        <dbReference type="Google" id="ProtNLM"/>
    </source>
</evidence>
<organism evidence="1 2">
    <name type="scientific">Colletotrichum chrysophilum</name>
    <dbReference type="NCBI Taxonomy" id="1836956"/>
    <lineage>
        <taxon>Eukaryota</taxon>
        <taxon>Fungi</taxon>
        <taxon>Dikarya</taxon>
        <taxon>Ascomycota</taxon>
        <taxon>Pezizomycotina</taxon>
        <taxon>Sordariomycetes</taxon>
        <taxon>Hypocreomycetidae</taxon>
        <taxon>Glomerellales</taxon>
        <taxon>Glomerellaceae</taxon>
        <taxon>Colletotrichum</taxon>
        <taxon>Colletotrichum gloeosporioides species complex</taxon>
    </lineage>
</organism>
<sequence length="239" mass="25459">MWRLQYVKEASRKEDCALGSAKLGKVPIGAPLCPLSNTGAQKSDLDVAEGAGEFGYLNIASGDDMTCLACHAATQLTKQPAGSFLGRPFFVPVLSSGSWKRPSRRFLVSLARKLPSRLESRQGETRKTASSECPVALSCISSIRANIRLNLHGADPNGSRSRILATVNSGCVTPMFPAQRDFLGTDYAIFLYLQVAMSSANTPQSPDSSSPAEALLHPAGSMAGSGLSELLRCRQLPQT</sequence>
<proteinExistence type="predicted"/>
<evidence type="ECO:0000313" key="2">
    <source>
        <dbReference type="Proteomes" id="UP001243330"/>
    </source>
</evidence>
<name>A0AAD9AY92_9PEZI</name>
<accession>A0AAD9AY92</accession>
<keyword evidence="2" id="KW-1185">Reference proteome</keyword>
<protein>
    <recommendedName>
        <fullName evidence="3">Cytochrome c domain-containing protein</fullName>
    </recommendedName>
</protein>
<evidence type="ECO:0000313" key="1">
    <source>
        <dbReference type="EMBL" id="KAK1855742.1"/>
    </source>
</evidence>
<gene>
    <name evidence="1" type="ORF">CCHR01_01598</name>
</gene>
<dbReference type="AlphaFoldDB" id="A0AAD9AY92"/>
<dbReference type="Proteomes" id="UP001243330">
    <property type="component" value="Unassembled WGS sequence"/>
</dbReference>
<comment type="caution">
    <text evidence="1">The sequence shown here is derived from an EMBL/GenBank/DDBJ whole genome shotgun (WGS) entry which is preliminary data.</text>
</comment>